<feature type="active site" evidence="11">
    <location>
        <position position="38"/>
    </location>
</feature>
<evidence type="ECO:0000313" key="13">
    <source>
        <dbReference type="EMBL" id="EFC50455.1"/>
    </source>
</evidence>
<dbReference type="InterPro" id="IPR000223">
    <property type="entry name" value="Pept_S26A_signal_pept_1"/>
</dbReference>
<evidence type="ECO:0000256" key="6">
    <source>
        <dbReference type="ARBA" id="ARBA00022792"/>
    </source>
</evidence>
<dbReference type="OMA" id="WIPVIAW"/>
<evidence type="ECO:0000256" key="3">
    <source>
        <dbReference type="ARBA" id="ARBA00013650"/>
    </source>
</evidence>
<dbReference type="CDD" id="cd06530">
    <property type="entry name" value="S26_SPase_I"/>
    <property type="match status" value="1"/>
</dbReference>
<feature type="domain" description="Peptidase S26" evidence="12">
    <location>
        <begin position="118"/>
        <end position="160"/>
    </location>
</feature>
<dbReference type="GO" id="GO:0006627">
    <property type="term" value="P:protein processing involved in protein targeting to mitochondrion"/>
    <property type="evidence" value="ECO:0007669"/>
    <property type="project" value="InterPro"/>
</dbReference>
<dbReference type="InterPro" id="IPR019533">
    <property type="entry name" value="Peptidase_S26"/>
</dbReference>
<evidence type="ECO:0000256" key="10">
    <source>
        <dbReference type="ARBA" id="ARBA00023136"/>
    </source>
</evidence>
<keyword evidence="10" id="KW-0472">Membrane</keyword>
<dbReference type="RefSeq" id="XP_002683199.1">
    <property type="nucleotide sequence ID" value="XM_002683153.1"/>
</dbReference>
<evidence type="ECO:0000256" key="1">
    <source>
        <dbReference type="ARBA" id="ARBA00004434"/>
    </source>
</evidence>
<dbReference type="PANTHER" id="PTHR46041:SF2">
    <property type="entry name" value="MITOCHONDRIAL INNER MEMBRANE PROTEASE SUBUNIT 2"/>
    <property type="match status" value="1"/>
</dbReference>
<dbReference type="InterPro" id="IPR019758">
    <property type="entry name" value="Pept_S26A_signal_pept_1_CS"/>
</dbReference>
<evidence type="ECO:0000313" key="14">
    <source>
        <dbReference type="Proteomes" id="UP000006671"/>
    </source>
</evidence>
<name>D2UYD2_NAEGR</name>
<evidence type="ECO:0000256" key="2">
    <source>
        <dbReference type="ARBA" id="ARBA00007066"/>
    </source>
</evidence>
<feature type="domain" description="Peptidase S26" evidence="12">
    <location>
        <begin position="51"/>
        <end position="104"/>
    </location>
</feature>
<dbReference type="KEGG" id="ngr:NAEGRDRAFT_61430"/>
<evidence type="ECO:0000256" key="7">
    <source>
        <dbReference type="ARBA" id="ARBA00022801"/>
    </source>
</evidence>
<keyword evidence="9" id="KW-0496">Mitochondrion</keyword>
<dbReference type="STRING" id="5762.D2UYD2"/>
<evidence type="ECO:0000256" key="8">
    <source>
        <dbReference type="ARBA" id="ARBA00022989"/>
    </source>
</evidence>
<dbReference type="SUPFAM" id="SSF51306">
    <property type="entry name" value="LexA/Signal peptidase"/>
    <property type="match status" value="1"/>
</dbReference>
<protein>
    <recommendedName>
        <fullName evidence="3">Mitochondrial inner membrane protease subunit 2</fullName>
    </recommendedName>
</protein>
<evidence type="ECO:0000259" key="12">
    <source>
        <dbReference type="Pfam" id="PF10502"/>
    </source>
</evidence>
<keyword evidence="14" id="KW-1185">Reference proteome</keyword>
<dbReference type="eggNOG" id="KOG1568">
    <property type="taxonomic scope" value="Eukaryota"/>
</dbReference>
<evidence type="ECO:0000256" key="11">
    <source>
        <dbReference type="PIRSR" id="PIRSR600223-1"/>
    </source>
</evidence>
<organism evidence="14">
    <name type="scientific">Naegleria gruberi</name>
    <name type="common">Amoeba</name>
    <dbReference type="NCBI Taxonomy" id="5762"/>
    <lineage>
        <taxon>Eukaryota</taxon>
        <taxon>Discoba</taxon>
        <taxon>Heterolobosea</taxon>
        <taxon>Tetramitia</taxon>
        <taxon>Eutetramitia</taxon>
        <taxon>Vahlkampfiidae</taxon>
        <taxon>Naegleria</taxon>
    </lineage>
</organism>
<dbReference type="Proteomes" id="UP000006671">
    <property type="component" value="Unassembled WGS sequence"/>
</dbReference>
<dbReference type="Gene3D" id="2.10.109.10">
    <property type="entry name" value="Umud Fragment, subunit A"/>
    <property type="match status" value="1"/>
</dbReference>
<dbReference type="PANTHER" id="PTHR46041">
    <property type="entry name" value="MITOCHONDRIAL INNER MEMBRANE PROTEASE SUBUNIT 2"/>
    <property type="match status" value="1"/>
</dbReference>
<dbReference type="InterPro" id="IPR036286">
    <property type="entry name" value="LexA/Signal_pep-like_sf"/>
</dbReference>
<dbReference type="VEuPathDB" id="AmoebaDB:NAEGRDRAFT_61430"/>
<dbReference type="GeneID" id="8859095"/>
<dbReference type="FunCoup" id="D2UYD2">
    <property type="interactions" value="273"/>
</dbReference>
<feature type="active site" evidence="11">
    <location>
        <position position="96"/>
    </location>
</feature>
<dbReference type="Pfam" id="PF10502">
    <property type="entry name" value="Peptidase_S26"/>
    <property type="match status" value="2"/>
</dbReference>
<keyword evidence="7" id="KW-0378">Hydrolase</keyword>
<dbReference type="GO" id="GO:0004252">
    <property type="term" value="F:serine-type endopeptidase activity"/>
    <property type="evidence" value="ECO:0007669"/>
    <property type="project" value="InterPro"/>
</dbReference>
<comment type="similarity">
    <text evidence="2">Belongs to the peptidase S26 family. IMP2 subfamily.</text>
</comment>
<dbReference type="EMBL" id="GG738845">
    <property type="protein sequence ID" value="EFC50455.1"/>
    <property type="molecule type" value="Genomic_DNA"/>
</dbReference>
<dbReference type="InParanoid" id="D2UYD2"/>
<keyword evidence="4" id="KW-0645">Protease</keyword>
<evidence type="ECO:0000256" key="4">
    <source>
        <dbReference type="ARBA" id="ARBA00022670"/>
    </source>
</evidence>
<reference evidence="13 14" key="1">
    <citation type="journal article" date="2010" name="Cell">
        <title>The genome of Naegleria gruberi illuminates early eukaryotic versatility.</title>
        <authorList>
            <person name="Fritz-Laylin L.K."/>
            <person name="Prochnik S.E."/>
            <person name="Ginger M.L."/>
            <person name="Dacks J.B."/>
            <person name="Carpenter M.L."/>
            <person name="Field M.C."/>
            <person name="Kuo A."/>
            <person name="Paredez A."/>
            <person name="Chapman J."/>
            <person name="Pham J."/>
            <person name="Shu S."/>
            <person name="Neupane R."/>
            <person name="Cipriano M."/>
            <person name="Mancuso J."/>
            <person name="Tu H."/>
            <person name="Salamov A."/>
            <person name="Lindquist E."/>
            <person name="Shapiro H."/>
            <person name="Lucas S."/>
            <person name="Grigoriev I.V."/>
            <person name="Cande W.Z."/>
            <person name="Fulton C."/>
            <person name="Rokhsar D.S."/>
            <person name="Dawson S.C."/>
        </authorList>
    </citation>
    <scope>NUCLEOTIDE SEQUENCE [LARGE SCALE GENOMIC DNA]</scope>
    <source>
        <strain evidence="13 14">NEG-M</strain>
    </source>
</reference>
<dbReference type="OrthoDB" id="308440at2759"/>
<keyword evidence="5" id="KW-0812">Transmembrane</keyword>
<keyword evidence="6" id="KW-0999">Mitochondrion inner membrane</keyword>
<dbReference type="AlphaFoldDB" id="D2UYD2"/>
<comment type="subcellular location">
    <subcellularLocation>
        <location evidence="1">Mitochondrion inner membrane</location>
        <topology evidence="1">Single-pass membrane protein</topology>
    </subcellularLocation>
</comment>
<evidence type="ECO:0000256" key="9">
    <source>
        <dbReference type="ARBA" id="ARBA00023128"/>
    </source>
</evidence>
<sequence>MKRLREIVFPAVFVSTSVYAGSTFILDRYWLGCVNGASMKPTLNSEWGAYSRNASPLSSIRDWIVIKRVRNHKQELKIGDIIVFVSPEDPRTTAVKRVKALPGEIFQPKRLNSEGYSQTAKLIPKGHIWVEGDNSSSSIDSNNYGPIPMGLVQGKATCVLFPNFRWL</sequence>
<accession>D2UYD2</accession>
<dbReference type="GO" id="GO:0042720">
    <property type="term" value="C:mitochondrial inner membrane peptidase complex"/>
    <property type="evidence" value="ECO:0007669"/>
    <property type="project" value="InterPro"/>
</dbReference>
<proteinExistence type="inferred from homology"/>
<evidence type="ECO:0000256" key="5">
    <source>
        <dbReference type="ARBA" id="ARBA00022692"/>
    </source>
</evidence>
<dbReference type="InterPro" id="IPR037730">
    <property type="entry name" value="IMP2"/>
</dbReference>
<dbReference type="PROSITE" id="PS00761">
    <property type="entry name" value="SPASE_I_3"/>
    <property type="match status" value="1"/>
</dbReference>
<keyword evidence="8" id="KW-1133">Transmembrane helix</keyword>
<dbReference type="PRINTS" id="PR00727">
    <property type="entry name" value="LEADERPTASE"/>
</dbReference>
<gene>
    <name evidence="13" type="ORF">NAEGRDRAFT_61430</name>
</gene>
<dbReference type="GO" id="GO:0006465">
    <property type="term" value="P:signal peptide processing"/>
    <property type="evidence" value="ECO:0007669"/>
    <property type="project" value="InterPro"/>
</dbReference>